<comment type="cofactor">
    <cofactor evidence="1">
        <name>Mo-bis(molybdopterin guanine dinucleotide)</name>
        <dbReference type="ChEBI" id="CHEBI:60539"/>
    </cofactor>
</comment>
<dbReference type="STRING" id="626887.J057_06781"/>
<evidence type="ECO:0000256" key="2">
    <source>
        <dbReference type="ARBA" id="ARBA00001966"/>
    </source>
</evidence>
<dbReference type="InterPro" id="IPR009010">
    <property type="entry name" value="Asp_de-COase-like_dom_sf"/>
</dbReference>
<keyword evidence="4" id="KW-0004">4Fe-4S</keyword>
<dbReference type="CDD" id="cd02791">
    <property type="entry name" value="MopB_CT_Nitrate-R-NapA-like"/>
    <property type="match status" value="1"/>
</dbReference>
<dbReference type="PANTHER" id="PTHR43105:SF9">
    <property type="entry name" value="NADPH-FE(3+) OXIDOREDUCTASE SUBUNIT ALPHA"/>
    <property type="match status" value="1"/>
</dbReference>
<dbReference type="GO" id="GO:0016020">
    <property type="term" value="C:membrane"/>
    <property type="evidence" value="ECO:0007669"/>
    <property type="project" value="TreeGrafter"/>
</dbReference>
<dbReference type="Gene3D" id="3.40.228.10">
    <property type="entry name" value="Dimethylsulfoxide Reductase, domain 2"/>
    <property type="match status" value="1"/>
</dbReference>
<dbReference type="CDD" id="cd02754">
    <property type="entry name" value="MopB_Nitrate-R-NapA-like"/>
    <property type="match status" value="1"/>
</dbReference>
<dbReference type="SMART" id="SM00926">
    <property type="entry name" value="Molybdop_Fe4S4"/>
    <property type="match status" value="1"/>
</dbReference>
<comment type="cofactor">
    <cofactor evidence="2">
        <name>[4Fe-4S] cluster</name>
        <dbReference type="ChEBI" id="CHEBI:49883"/>
    </cofactor>
</comment>
<keyword evidence="5" id="KW-0500">Molybdenum</keyword>
<name>N6X1S9_9GAMM</name>
<evidence type="ECO:0000256" key="7">
    <source>
        <dbReference type="ARBA" id="ARBA00023002"/>
    </source>
</evidence>
<proteinExistence type="inferred from homology"/>
<dbReference type="Gene3D" id="3.40.50.740">
    <property type="match status" value="1"/>
</dbReference>
<reference evidence="12 13" key="1">
    <citation type="journal article" date="2013" name="Genome Announc.">
        <title>Genome Sequence of the Polycyclic Aromatic Hydrocarbon-Degrading Bacterium Strain Marinobacter nanhaiticus D15-8WT.</title>
        <authorList>
            <person name="Cui Z."/>
            <person name="Gao W."/>
            <person name="Li Q."/>
            <person name="Xu G."/>
            <person name="Zheng L."/>
        </authorList>
    </citation>
    <scope>NUCLEOTIDE SEQUENCE [LARGE SCALE GENOMIC DNA]</scope>
    <source>
        <strain evidence="12 13">D15-8W</strain>
    </source>
</reference>
<dbReference type="Pfam" id="PF04324">
    <property type="entry name" value="Fer2_BFD"/>
    <property type="match status" value="1"/>
</dbReference>
<dbReference type="SUPFAM" id="SSF50692">
    <property type="entry name" value="ADC-like"/>
    <property type="match status" value="1"/>
</dbReference>
<dbReference type="Pfam" id="PF04879">
    <property type="entry name" value="Molybdop_Fe4S4"/>
    <property type="match status" value="1"/>
</dbReference>
<keyword evidence="6" id="KW-0479">Metal-binding</keyword>
<evidence type="ECO:0000256" key="3">
    <source>
        <dbReference type="ARBA" id="ARBA00008747"/>
    </source>
</evidence>
<protein>
    <submittedName>
        <fullName evidence="12">Nitrate reductase</fullName>
    </submittedName>
</protein>
<dbReference type="InterPro" id="IPR007419">
    <property type="entry name" value="BFD-like_2Fe2S-bd_dom"/>
</dbReference>
<sequence length="937" mass="101480">MDGTSKEPATKPDLPSPTTVCALEFGLFLWHLPGQTVSPRALSGTRTREARVNDKPNKVCKTTCPYCGVGCGVEARDGAPVLGDRQHPANFGRLCVKGSSLHETLGETGRLLYPKINRQRVAWSQAISAVADAVRASIARYGTDSVAFYLSGQLLTEDYYVANKLAKGFLGTPHVDTNSRLCMSSAVAAHKRAFGADVVPGCYEDLELADLLVLVGSNAAWNHPILYQRMKDAARDGRKVVVIDPRQTATSELADIHLSLKPGSDALLFNGLLSWLASHDALDQDYIERHCSGFQGALEAAGASAPSLEAVAEGCDLAVADVERFFRWFAETARTVTVFSQGVNQSSSGTDKGNAIINCHLATGRVGKPGASPFSITGQPNAMGGREVGGLANTLAAHMNYETPGDAERVAHFWDSPGLANGPGYKAVDLFDAVHRGQIKVLWIMATNPAVSLPNNARVREALARCPTVIVSDCTADTDTAAYADILLPAAGWGEKDGTVTNSERRISRQRRFLPLAGEARPDWWIMSSVARELGYGDAFDYNCPADIFREHARLSAFENTARPFDLGGLSGLSNDQYESLEPIQWPVNDRFPSGRTRIFDDGQFATTDGRAGFVAIQPQAPVTKADTDYPMIVNSGRIRDQWHTMTRTGRAARLWQHRAEPFIDVHPNDLEKRGLNAGQLGRLQGPAGEFIGRIQAVTEQREGEVFIPIHWNQQFSAQALASDLMAAVVDPVSGQPESKHGVARLEAFEARWEARLLCRPGHTGLWQADQWSKVPLDGCESWWLAGKDEADWSDWAARWLGGTPQLEMSDAAAGRYRAARFHQGRLLAVLIAEPAGGSLPDLAWLAQCFTRDELTAGERRAILAGRDAEQPDIGPVVCSCFQVGEKQIDAAIRDGADSVDALGAAMKCGTNCGSCVPELKKRVEQARIDDLEAAGK</sequence>
<dbReference type="Gene3D" id="2.20.25.90">
    <property type="entry name" value="ADC-like domains"/>
    <property type="match status" value="1"/>
</dbReference>
<evidence type="ECO:0000256" key="8">
    <source>
        <dbReference type="ARBA" id="ARBA00023004"/>
    </source>
</evidence>
<dbReference type="EMBL" id="APLQ01000011">
    <property type="protein sequence ID" value="ENO15033.2"/>
    <property type="molecule type" value="Genomic_DNA"/>
</dbReference>
<dbReference type="InterPro" id="IPR006963">
    <property type="entry name" value="Mopterin_OxRdtase_4Fe-4S_dom"/>
</dbReference>
<dbReference type="PATRIC" id="fig|626887.3.peg.1344"/>
<dbReference type="Pfam" id="PF01568">
    <property type="entry name" value="Molydop_binding"/>
    <property type="match status" value="1"/>
</dbReference>
<dbReference type="eggNOG" id="COG0243">
    <property type="taxonomic scope" value="Bacteria"/>
</dbReference>
<evidence type="ECO:0000256" key="6">
    <source>
        <dbReference type="ARBA" id="ARBA00022723"/>
    </source>
</evidence>
<dbReference type="GO" id="GO:0051539">
    <property type="term" value="F:4 iron, 4 sulfur cluster binding"/>
    <property type="evidence" value="ECO:0007669"/>
    <property type="project" value="UniProtKB-KW"/>
</dbReference>
<feature type="domain" description="4Fe-4S Mo/W bis-MGD-type" evidence="11">
    <location>
        <begin position="57"/>
        <end position="109"/>
    </location>
</feature>
<dbReference type="PROSITE" id="PS51669">
    <property type="entry name" value="4FE4S_MOW_BIS_MGD"/>
    <property type="match status" value="1"/>
</dbReference>
<keyword evidence="10" id="KW-0534">Nitrate assimilation</keyword>
<keyword evidence="9" id="KW-0411">Iron-sulfur</keyword>
<dbReference type="GO" id="GO:0042128">
    <property type="term" value="P:nitrate assimilation"/>
    <property type="evidence" value="ECO:0007669"/>
    <property type="project" value="UniProtKB-KW"/>
</dbReference>
<dbReference type="GO" id="GO:0016491">
    <property type="term" value="F:oxidoreductase activity"/>
    <property type="evidence" value="ECO:0007669"/>
    <property type="project" value="UniProtKB-KW"/>
</dbReference>
<evidence type="ECO:0000256" key="4">
    <source>
        <dbReference type="ARBA" id="ARBA00022485"/>
    </source>
</evidence>
<dbReference type="PANTHER" id="PTHR43105">
    <property type="entry name" value="RESPIRATORY NITRATE REDUCTASE"/>
    <property type="match status" value="1"/>
</dbReference>
<dbReference type="InterPro" id="IPR041854">
    <property type="entry name" value="BFD-like_2Fe2S-bd_dom_sf"/>
</dbReference>
<comment type="caution">
    <text evidence="12">The sequence shown here is derived from an EMBL/GenBank/DDBJ whole genome shotgun (WGS) entry which is preliminary data.</text>
</comment>
<dbReference type="GO" id="GO:0043546">
    <property type="term" value="F:molybdopterin cofactor binding"/>
    <property type="evidence" value="ECO:0007669"/>
    <property type="project" value="InterPro"/>
</dbReference>
<evidence type="ECO:0000256" key="1">
    <source>
        <dbReference type="ARBA" id="ARBA00001942"/>
    </source>
</evidence>
<dbReference type="Gene3D" id="2.40.40.20">
    <property type="match status" value="1"/>
</dbReference>
<evidence type="ECO:0000259" key="11">
    <source>
        <dbReference type="PROSITE" id="PS51669"/>
    </source>
</evidence>
<evidence type="ECO:0000256" key="9">
    <source>
        <dbReference type="ARBA" id="ARBA00023014"/>
    </source>
</evidence>
<dbReference type="InterPro" id="IPR050123">
    <property type="entry name" value="Prok_molybdopt-oxidoreductase"/>
</dbReference>
<keyword evidence="7" id="KW-0560">Oxidoreductase</keyword>
<dbReference type="InterPro" id="IPR041957">
    <property type="entry name" value="CT_Nitrate-R-NapA-like"/>
</dbReference>
<dbReference type="InterPro" id="IPR006656">
    <property type="entry name" value="Mopterin_OxRdtase"/>
</dbReference>
<evidence type="ECO:0000313" key="12">
    <source>
        <dbReference type="EMBL" id="ENO15033.2"/>
    </source>
</evidence>
<dbReference type="OrthoDB" id="9810782at2"/>
<dbReference type="InterPro" id="IPR006657">
    <property type="entry name" value="MoPterin_dinucl-bd_dom"/>
</dbReference>
<organism evidence="12 13">
    <name type="scientific">Marinobacter nanhaiticus D15-8W</name>
    <dbReference type="NCBI Taxonomy" id="626887"/>
    <lineage>
        <taxon>Bacteria</taxon>
        <taxon>Pseudomonadati</taxon>
        <taxon>Pseudomonadota</taxon>
        <taxon>Gammaproteobacteria</taxon>
        <taxon>Pseudomonadales</taxon>
        <taxon>Marinobacteraceae</taxon>
        <taxon>Marinobacter</taxon>
    </lineage>
</organism>
<accession>N6X1S9</accession>
<dbReference type="AlphaFoldDB" id="N6X1S9"/>
<dbReference type="SUPFAM" id="SSF53706">
    <property type="entry name" value="Formate dehydrogenase/DMSO reductase, domains 1-3"/>
    <property type="match status" value="1"/>
</dbReference>
<keyword evidence="8" id="KW-0408">Iron</keyword>
<comment type="similarity">
    <text evidence="3">Belongs to the prokaryotic molybdopterin-containing oxidoreductase family. NasA/NapA/NarB subfamily.</text>
</comment>
<dbReference type="GO" id="GO:1990204">
    <property type="term" value="C:oxidoreductase complex"/>
    <property type="evidence" value="ECO:0007669"/>
    <property type="project" value="UniProtKB-ARBA"/>
</dbReference>
<gene>
    <name evidence="12" type="ORF">J057_06781</name>
</gene>
<evidence type="ECO:0000256" key="10">
    <source>
        <dbReference type="ARBA" id="ARBA00023063"/>
    </source>
</evidence>
<evidence type="ECO:0000256" key="5">
    <source>
        <dbReference type="ARBA" id="ARBA00022505"/>
    </source>
</evidence>
<dbReference type="HOGENOM" id="CLU_000422_13_4_6"/>
<dbReference type="GO" id="GO:0045333">
    <property type="term" value="P:cellular respiration"/>
    <property type="evidence" value="ECO:0007669"/>
    <property type="project" value="UniProtKB-ARBA"/>
</dbReference>
<evidence type="ECO:0000313" key="13">
    <source>
        <dbReference type="Proteomes" id="UP000013165"/>
    </source>
</evidence>
<keyword evidence="13" id="KW-1185">Reference proteome</keyword>
<dbReference type="Pfam" id="PF00384">
    <property type="entry name" value="Molybdopterin"/>
    <property type="match status" value="1"/>
</dbReference>
<dbReference type="Gene3D" id="1.10.10.1100">
    <property type="entry name" value="BFD-like [2Fe-2S]-binding domain"/>
    <property type="match status" value="1"/>
</dbReference>
<dbReference type="GO" id="GO:0046872">
    <property type="term" value="F:metal ion binding"/>
    <property type="evidence" value="ECO:0007669"/>
    <property type="project" value="UniProtKB-KW"/>
</dbReference>
<dbReference type="Proteomes" id="UP000013165">
    <property type="component" value="Unassembled WGS sequence"/>
</dbReference>